<organism evidence="7 8">
    <name type="scientific">Candidatus Devosia phytovorans</name>
    <dbReference type="NCBI Taxonomy" id="3121372"/>
    <lineage>
        <taxon>Bacteria</taxon>
        <taxon>Pseudomonadati</taxon>
        <taxon>Pseudomonadota</taxon>
        <taxon>Alphaproteobacteria</taxon>
        <taxon>Hyphomicrobiales</taxon>
        <taxon>Devosiaceae</taxon>
        <taxon>Devosia</taxon>
    </lineage>
</organism>
<dbReference type="PANTHER" id="PTHR43133:SF25">
    <property type="entry name" value="RNA POLYMERASE SIGMA FACTOR RFAY-RELATED"/>
    <property type="match status" value="1"/>
</dbReference>
<dbReference type="NCBIfam" id="TIGR02937">
    <property type="entry name" value="sigma70-ECF"/>
    <property type="match status" value="1"/>
</dbReference>
<dbReference type="InterPro" id="IPR007627">
    <property type="entry name" value="RNA_pol_sigma70_r2"/>
</dbReference>
<dbReference type="Proteomes" id="UP001217476">
    <property type="component" value="Chromosome"/>
</dbReference>
<comment type="similarity">
    <text evidence="1">Belongs to the sigma-70 factor family. ECF subfamily.</text>
</comment>
<dbReference type="InterPro" id="IPR014284">
    <property type="entry name" value="RNA_pol_sigma-70_dom"/>
</dbReference>
<evidence type="ECO:0000256" key="2">
    <source>
        <dbReference type="ARBA" id="ARBA00023015"/>
    </source>
</evidence>
<dbReference type="GO" id="GO:0003677">
    <property type="term" value="F:DNA binding"/>
    <property type="evidence" value="ECO:0007669"/>
    <property type="project" value="InterPro"/>
</dbReference>
<sequence length="166" mass="18595">MSTIGSSLVPLLPRLRRYALALCKVADTADDLVQMACEKALASPRQTLDVSFEAWMFRILRNGWIDRLRRQKTRGEEIDIVEHSDLGAFDGARIPENRLVLGKTLEAIGRLPVEQRELLLLVCVEDLSYRDAAEVLDLPIGTVMSRLARARRKLAEDVGLEAGQLL</sequence>
<keyword evidence="4" id="KW-0804">Transcription</keyword>
<dbReference type="InterPro" id="IPR013249">
    <property type="entry name" value="RNA_pol_sigma70_r4_t2"/>
</dbReference>
<dbReference type="InterPro" id="IPR036388">
    <property type="entry name" value="WH-like_DNA-bd_sf"/>
</dbReference>
<dbReference type="PANTHER" id="PTHR43133">
    <property type="entry name" value="RNA POLYMERASE ECF-TYPE SIGMA FACTO"/>
    <property type="match status" value="1"/>
</dbReference>
<evidence type="ECO:0000259" key="5">
    <source>
        <dbReference type="Pfam" id="PF04542"/>
    </source>
</evidence>
<dbReference type="CDD" id="cd06171">
    <property type="entry name" value="Sigma70_r4"/>
    <property type="match status" value="1"/>
</dbReference>
<feature type="domain" description="RNA polymerase sigma factor 70 region 4 type 2" evidence="6">
    <location>
        <begin position="105"/>
        <end position="154"/>
    </location>
</feature>
<evidence type="ECO:0000256" key="3">
    <source>
        <dbReference type="ARBA" id="ARBA00023082"/>
    </source>
</evidence>
<dbReference type="SUPFAM" id="SSF88659">
    <property type="entry name" value="Sigma3 and sigma4 domains of RNA polymerase sigma factors"/>
    <property type="match status" value="1"/>
</dbReference>
<feature type="domain" description="RNA polymerase sigma-70 region 2" evidence="5">
    <location>
        <begin position="11"/>
        <end position="72"/>
    </location>
</feature>
<dbReference type="InterPro" id="IPR013325">
    <property type="entry name" value="RNA_pol_sigma_r2"/>
</dbReference>
<dbReference type="Pfam" id="PF08281">
    <property type="entry name" value="Sigma70_r4_2"/>
    <property type="match status" value="1"/>
</dbReference>
<dbReference type="SUPFAM" id="SSF88946">
    <property type="entry name" value="Sigma2 domain of RNA polymerase sigma factors"/>
    <property type="match status" value="1"/>
</dbReference>
<dbReference type="InterPro" id="IPR013324">
    <property type="entry name" value="RNA_pol_sigma_r3/r4-like"/>
</dbReference>
<gene>
    <name evidence="7" type="ORF">P0Y65_06830</name>
</gene>
<protein>
    <submittedName>
        <fullName evidence="7">RNA polymerase sigma factor</fullName>
    </submittedName>
</protein>
<dbReference type="EMBL" id="CP119312">
    <property type="protein sequence ID" value="WEK05963.1"/>
    <property type="molecule type" value="Genomic_DNA"/>
</dbReference>
<keyword evidence="3" id="KW-0731">Sigma factor</keyword>
<dbReference type="AlphaFoldDB" id="A0AAJ6B2Z6"/>
<evidence type="ECO:0000313" key="7">
    <source>
        <dbReference type="EMBL" id="WEK05963.1"/>
    </source>
</evidence>
<keyword evidence="2" id="KW-0805">Transcription regulation</keyword>
<evidence type="ECO:0000256" key="4">
    <source>
        <dbReference type="ARBA" id="ARBA00023163"/>
    </source>
</evidence>
<dbReference type="Gene3D" id="1.10.10.10">
    <property type="entry name" value="Winged helix-like DNA-binding domain superfamily/Winged helix DNA-binding domain"/>
    <property type="match status" value="1"/>
</dbReference>
<accession>A0AAJ6B2Z6</accession>
<dbReference type="Pfam" id="PF04542">
    <property type="entry name" value="Sigma70_r2"/>
    <property type="match status" value="1"/>
</dbReference>
<name>A0AAJ6B2Z6_9HYPH</name>
<dbReference type="GO" id="GO:0016987">
    <property type="term" value="F:sigma factor activity"/>
    <property type="evidence" value="ECO:0007669"/>
    <property type="project" value="UniProtKB-KW"/>
</dbReference>
<dbReference type="Gene3D" id="1.10.1740.10">
    <property type="match status" value="1"/>
</dbReference>
<evidence type="ECO:0000313" key="8">
    <source>
        <dbReference type="Proteomes" id="UP001217476"/>
    </source>
</evidence>
<evidence type="ECO:0000256" key="1">
    <source>
        <dbReference type="ARBA" id="ARBA00010641"/>
    </source>
</evidence>
<dbReference type="InterPro" id="IPR039425">
    <property type="entry name" value="RNA_pol_sigma-70-like"/>
</dbReference>
<proteinExistence type="inferred from homology"/>
<dbReference type="GO" id="GO:0006352">
    <property type="term" value="P:DNA-templated transcription initiation"/>
    <property type="evidence" value="ECO:0007669"/>
    <property type="project" value="InterPro"/>
</dbReference>
<evidence type="ECO:0000259" key="6">
    <source>
        <dbReference type="Pfam" id="PF08281"/>
    </source>
</evidence>
<reference evidence="7" key="1">
    <citation type="submission" date="2023-03" db="EMBL/GenBank/DDBJ databases">
        <title>Andean soil-derived lignocellulolytic bacterial consortium as a source of novel taxa and putative plastic-active enzymes.</title>
        <authorList>
            <person name="Diaz-Garcia L."/>
            <person name="Chuvochina M."/>
            <person name="Feuerriegel G."/>
            <person name="Bunk B."/>
            <person name="Sproer C."/>
            <person name="Streit W.R."/>
            <person name="Rodriguez L.M."/>
            <person name="Overmann J."/>
            <person name="Jimenez D.J."/>
        </authorList>
    </citation>
    <scope>NUCLEOTIDE SEQUENCE</scope>
    <source>
        <strain evidence="7">MAG 4196</strain>
    </source>
</reference>